<protein>
    <recommendedName>
        <fullName evidence="3">HECT domain-containing protein</fullName>
    </recommendedName>
</protein>
<evidence type="ECO:0000256" key="1">
    <source>
        <dbReference type="ARBA" id="ARBA00022786"/>
    </source>
</evidence>
<organism evidence="4 5">
    <name type="scientific">Mizuhopecten yessoensis</name>
    <name type="common">Japanese scallop</name>
    <name type="synonym">Patinopecten yessoensis</name>
    <dbReference type="NCBI Taxonomy" id="6573"/>
    <lineage>
        <taxon>Eukaryota</taxon>
        <taxon>Metazoa</taxon>
        <taxon>Spiralia</taxon>
        <taxon>Lophotrochozoa</taxon>
        <taxon>Mollusca</taxon>
        <taxon>Bivalvia</taxon>
        <taxon>Autobranchia</taxon>
        <taxon>Pteriomorphia</taxon>
        <taxon>Pectinida</taxon>
        <taxon>Pectinoidea</taxon>
        <taxon>Pectinidae</taxon>
        <taxon>Mizuhopecten</taxon>
    </lineage>
</organism>
<dbReference type="Gene3D" id="3.90.1750.10">
    <property type="entry name" value="Hect, E3 ligase catalytic domains"/>
    <property type="match status" value="1"/>
</dbReference>
<proteinExistence type="predicted"/>
<feature type="compositionally biased region" description="Polar residues" evidence="2">
    <location>
        <begin position="326"/>
        <end position="335"/>
    </location>
</feature>
<dbReference type="OrthoDB" id="6141057at2759"/>
<evidence type="ECO:0000259" key="3">
    <source>
        <dbReference type="Pfam" id="PF00632"/>
    </source>
</evidence>
<evidence type="ECO:0000256" key="2">
    <source>
        <dbReference type="SAM" id="MobiDB-lite"/>
    </source>
</evidence>
<dbReference type="SUPFAM" id="SSF56204">
    <property type="entry name" value="Hect, E3 ligase catalytic domain"/>
    <property type="match status" value="1"/>
</dbReference>
<keyword evidence="1" id="KW-0833">Ubl conjugation pathway</keyword>
<feature type="region of interest" description="Disordered" evidence="2">
    <location>
        <begin position="84"/>
        <end position="107"/>
    </location>
</feature>
<feature type="region of interest" description="Disordered" evidence="2">
    <location>
        <begin position="307"/>
        <end position="335"/>
    </location>
</feature>
<dbReference type="EMBL" id="NEDP02005220">
    <property type="protein sequence ID" value="OWF42829.1"/>
    <property type="molecule type" value="Genomic_DNA"/>
</dbReference>
<dbReference type="InterPro" id="IPR000569">
    <property type="entry name" value="HECT_dom"/>
</dbReference>
<dbReference type="Pfam" id="PF00632">
    <property type="entry name" value="HECT"/>
    <property type="match status" value="1"/>
</dbReference>
<feature type="region of interest" description="Disordered" evidence="2">
    <location>
        <begin position="214"/>
        <end position="234"/>
    </location>
</feature>
<dbReference type="Gene3D" id="3.30.2410.10">
    <property type="entry name" value="Hect, E3 ligase catalytic domain"/>
    <property type="match status" value="1"/>
</dbReference>
<keyword evidence="5" id="KW-1185">Reference proteome</keyword>
<dbReference type="AlphaFoldDB" id="A0A210Q2D0"/>
<reference evidence="4 5" key="1">
    <citation type="journal article" date="2017" name="Nat. Ecol. Evol.">
        <title>Scallop genome provides insights into evolution of bilaterian karyotype and development.</title>
        <authorList>
            <person name="Wang S."/>
            <person name="Zhang J."/>
            <person name="Jiao W."/>
            <person name="Li J."/>
            <person name="Xun X."/>
            <person name="Sun Y."/>
            <person name="Guo X."/>
            <person name="Huan P."/>
            <person name="Dong B."/>
            <person name="Zhang L."/>
            <person name="Hu X."/>
            <person name="Sun X."/>
            <person name="Wang J."/>
            <person name="Zhao C."/>
            <person name="Wang Y."/>
            <person name="Wang D."/>
            <person name="Huang X."/>
            <person name="Wang R."/>
            <person name="Lv J."/>
            <person name="Li Y."/>
            <person name="Zhang Z."/>
            <person name="Liu B."/>
            <person name="Lu W."/>
            <person name="Hui Y."/>
            <person name="Liang J."/>
            <person name="Zhou Z."/>
            <person name="Hou R."/>
            <person name="Li X."/>
            <person name="Liu Y."/>
            <person name="Li H."/>
            <person name="Ning X."/>
            <person name="Lin Y."/>
            <person name="Zhao L."/>
            <person name="Xing Q."/>
            <person name="Dou J."/>
            <person name="Li Y."/>
            <person name="Mao J."/>
            <person name="Guo H."/>
            <person name="Dou H."/>
            <person name="Li T."/>
            <person name="Mu C."/>
            <person name="Jiang W."/>
            <person name="Fu Q."/>
            <person name="Fu X."/>
            <person name="Miao Y."/>
            <person name="Liu J."/>
            <person name="Yu Q."/>
            <person name="Li R."/>
            <person name="Liao H."/>
            <person name="Li X."/>
            <person name="Kong Y."/>
            <person name="Jiang Z."/>
            <person name="Chourrout D."/>
            <person name="Li R."/>
            <person name="Bao Z."/>
        </authorList>
    </citation>
    <scope>NUCLEOTIDE SEQUENCE [LARGE SCALE GENOMIC DNA]</scope>
    <source>
        <strain evidence="4 5">PY_sf001</strain>
    </source>
</reference>
<dbReference type="InterPro" id="IPR035983">
    <property type="entry name" value="Hect_E3_ubiquitin_ligase"/>
</dbReference>
<evidence type="ECO:0000313" key="5">
    <source>
        <dbReference type="Proteomes" id="UP000242188"/>
    </source>
</evidence>
<sequence>MEDFLKDRGVEGTIINKMKEEGIDETVVSTMTAEQLSKYLPRYGDCLAAIAFSKQHPSSSLSEASQRSKDRRISLRDRLLAKLQGKKGDEHVRRSVPQEGNKNAKKTSRKIELGWLHTYGACGTLKQVRSPNGGGTRTVDIDVNATISELLTTAKGLFFPNGKSKKGNEKDFDFYVANQTHERQESDFTVKQIFESTKLKILRFYLVTSPAATASTDNSADKKTQPQSKGNPFHCLPDADTLEEFTNSSESGDVEDLYSMRSFTDDDIPSELLEGSNETLFDPLLFEPLEQQEEEELSNVPQALQPYIQQGQPNSPPASQEHAHSSHIQEQQQTTDPSIITLHRTMIQEELIQHFKNPSVINAKLSFSFVNERGQDADGVSRDAYSGFWTSFLLRNTDGETYRVPVLTNEYSLEEWEAIGRILLKGYQDHRYLPTGLAPVFLIAIVHGEDVVSPQQLKDSFFNYLAQSEKEVLEAACRGSLFDEDELLGVLDRFQCHRIPQLEEMNSTVIQIAHRVLIQEPKYALDAMRNVSGNTLQLLLPDIASISSIYTKLNPTVTKVLGLLHASPTTKEENASFGFLKRFVRGRNNEQLKQFIRFLTGSDVVCVDKIEVTFVLRYGKGRVPTIHTCGPTLELPSTYVNFPDFRSEWESILSNTDSMEMSIA</sequence>
<accession>A0A210Q2D0</accession>
<gene>
    <name evidence="4" type="ORF">KP79_PYT20073</name>
</gene>
<feature type="domain" description="HECT" evidence="3">
    <location>
        <begin position="571"/>
        <end position="648"/>
    </location>
</feature>
<evidence type="ECO:0000313" key="4">
    <source>
        <dbReference type="EMBL" id="OWF42829.1"/>
    </source>
</evidence>
<dbReference type="Proteomes" id="UP000242188">
    <property type="component" value="Unassembled WGS sequence"/>
</dbReference>
<comment type="caution">
    <text evidence="4">The sequence shown here is derived from an EMBL/GenBank/DDBJ whole genome shotgun (WGS) entry which is preliminary data.</text>
</comment>
<feature type="compositionally biased region" description="Basic and acidic residues" evidence="2">
    <location>
        <begin position="84"/>
        <end position="93"/>
    </location>
</feature>
<name>A0A210Q2D0_MIZYE</name>
<dbReference type="GO" id="GO:0004842">
    <property type="term" value="F:ubiquitin-protein transferase activity"/>
    <property type="evidence" value="ECO:0007669"/>
    <property type="project" value="InterPro"/>
</dbReference>